<dbReference type="SMART" id="SM00421">
    <property type="entry name" value="HTH_LUXR"/>
    <property type="match status" value="1"/>
</dbReference>
<dbReference type="Pfam" id="PF13191">
    <property type="entry name" value="AAA_16"/>
    <property type="match status" value="1"/>
</dbReference>
<feature type="domain" description="HTH luxR-type" evidence="3">
    <location>
        <begin position="891"/>
        <end position="956"/>
    </location>
</feature>
<dbReference type="Gene3D" id="1.10.10.10">
    <property type="entry name" value="Winged helix-like DNA-binding domain superfamily/Winged helix DNA-binding domain"/>
    <property type="match status" value="1"/>
</dbReference>
<evidence type="ECO:0000313" key="4">
    <source>
        <dbReference type="EMBL" id="GIF56711.1"/>
    </source>
</evidence>
<dbReference type="InterPro" id="IPR036388">
    <property type="entry name" value="WH-like_DNA-bd_sf"/>
</dbReference>
<dbReference type="SUPFAM" id="SSF46894">
    <property type="entry name" value="C-terminal effector domain of the bipartite response regulators"/>
    <property type="match status" value="1"/>
</dbReference>
<gene>
    <name evidence="4" type="ORF">Air01nite_28060</name>
</gene>
<organism evidence="4 5">
    <name type="scientific">Asanoa iriomotensis</name>
    <dbReference type="NCBI Taxonomy" id="234613"/>
    <lineage>
        <taxon>Bacteria</taxon>
        <taxon>Bacillati</taxon>
        <taxon>Actinomycetota</taxon>
        <taxon>Actinomycetes</taxon>
        <taxon>Micromonosporales</taxon>
        <taxon>Micromonosporaceae</taxon>
        <taxon>Asanoa</taxon>
    </lineage>
</organism>
<dbReference type="PROSITE" id="PS50043">
    <property type="entry name" value="HTH_LUXR_2"/>
    <property type="match status" value="1"/>
</dbReference>
<dbReference type="InterPro" id="IPR016032">
    <property type="entry name" value="Sig_transdc_resp-reg_C-effctor"/>
</dbReference>
<dbReference type="Proteomes" id="UP000624325">
    <property type="component" value="Unassembled WGS sequence"/>
</dbReference>
<dbReference type="RefSeq" id="WP_203702605.1">
    <property type="nucleotide sequence ID" value="NZ_BONC01000016.1"/>
</dbReference>
<evidence type="ECO:0000259" key="3">
    <source>
        <dbReference type="PROSITE" id="PS50043"/>
    </source>
</evidence>
<accession>A0ABQ4C2Q1</accession>
<protein>
    <recommendedName>
        <fullName evidence="3">HTH luxR-type domain-containing protein</fullName>
    </recommendedName>
</protein>
<dbReference type="CDD" id="cd06170">
    <property type="entry name" value="LuxR_C_like"/>
    <property type="match status" value="1"/>
</dbReference>
<keyword evidence="5" id="KW-1185">Reference proteome</keyword>
<dbReference type="PRINTS" id="PR00038">
    <property type="entry name" value="HTHLUXR"/>
</dbReference>
<evidence type="ECO:0000256" key="2">
    <source>
        <dbReference type="ARBA" id="ARBA00022840"/>
    </source>
</evidence>
<proteinExistence type="predicted"/>
<dbReference type="PANTHER" id="PTHR16305:SF28">
    <property type="entry name" value="GUANYLATE CYCLASE DOMAIN-CONTAINING PROTEIN"/>
    <property type="match status" value="1"/>
</dbReference>
<comment type="caution">
    <text evidence="4">The sequence shown here is derived from an EMBL/GenBank/DDBJ whole genome shotgun (WGS) entry which is preliminary data.</text>
</comment>
<dbReference type="Pfam" id="PF00196">
    <property type="entry name" value="GerE"/>
    <property type="match status" value="1"/>
</dbReference>
<dbReference type="InterPro" id="IPR000792">
    <property type="entry name" value="Tscrpt_reg_LuxR_C"/>
</dbReference>
<reference evidence="4 5" key="1">
    <citation type="submission" date="2021-01" db="EMBL/GenBank/DDBJ databases">
        <title>Whole genome shotgun sequence of Asanoa iriomotensis NBRC 100142.</title>
        <authorList>
            <person name="Komaki H."/>
            <person name="Tamura T."/>
        </authorList>
    </citation>
    <scope>NUCLEOTIDE SEQUENCE [LARGE SCALE GENOMIC DNA]</scope>
    <source>
        <strain evidence="4 5">NBRC 100142</strain>
    </source>
</reference>
<sequence length="958" mass="102123">MKPTRLTSPVLIGRIGELATVAAAAGQVRLGAGRAVFVTGEPGIGKTRLLRESGLAGTGMAVLTGRATATGGAMPFRPLVEALNTRLRAGPPPTGPELEPFRPALGRLFPEWRAGASESTLVIAEGLLRLLAALSREQTLALVLEDLHDADPETLDVLGYLVANLDALPVLVLASVRTGPSPALDLAYRAARDHGVPVVELVALDDTEVAALAAQCLRVDTGALPDGLAQRLARDSDGVPYVVEELLAGMVAGGVLHHDGLRWHADRDLTLPVRVTVTRTVADRADRLGPDARRLLEAAAVIGGRFPLAVVRSMRNMAEDEADRLVRAATAAHLLRPDPTGDGWHTFRHALTADALRAELAPDEHRRLAAVAARALATSHPGLPGELCSLAAELHLAAGDHDAAARLLAEAGTRALDEGAAASAAGLLERAHLLLRDTVPASMVLESLLVALEETGEFDRAQRLVDAMLARADLPTARAIALQSRLGWNAFHGGRTADAESRVAAVRMLLGPDAAAAELAAAEVVDAHVLSLHDGRAEEAEEVALRAATAAERVPLPEVVCRARQLLALLARRHGFAAADRHLLEILRVADEHGLPLWRVRAAIRLASNEMIRSGRSEALRQARDAAWAMGAVHTGYDADASLAMHDVFFGRYAEAVHSTQECAGALSRFGKVVDLQYVLVVRAAAHGQRGSRAGMEAALTEYDRRGGTGSFYTPLVHGLCRAFCALLEEDPAGARAELAAARAFEDHHTTIYYQWGRYGLSLLLDALAGAAPAPEAAHPAAELRWNRQFVHFAEAVRRGAADDAAGAGAALAAAREAAAVFPTAHRLGLRLVAESALAHGWGEPVTWLREAEHHFQGLDAPLVASACRTLIRRAGQRAPQRRAGHDRLPTGLRDLGVTVREYEVLLLLAERRPNKEIARRLYLSHRTVEKHVASLLRKTGQPDRTTLCGYATELRPG</sequence>
<evidence type="ECO:0000256" key="1">
    <source>
        <dbReference type="ARBA" id="ARBA00022741"/>
    </source>
</evidence>
<keyword evidence="1" id="KW-0547">Nucleotide-binding</keyword>
<dbReference type="EMBL" id="BONC01000016">
    <property type="protein sequence ID" value="GIF56711.1"/>
    <property type="molecule type" value="Genomic_DNA"/>
</dbReference>
<dbReference type="InterPro" id="IPR041664">
    <property type="entry name" value="AAA_16"/>
</dbReference>
<name>A0ABQ4C2Q1_9ACTN</name>
<evidence type="ECO:0000313" key="5">
    <source>
        <dbReference type="Proteomes" id="UP000624325"/>
    </source>
</evidence>
<keyword evidence="2" id="KW-0067">ATP-binding</keyword>
<dbReference type="PANTHER" id="PTHR16305">
    <property type="entry name" value="TESTICULAR SOLUBLE ADENYLYL CYCLASE"/>
    <property type="match status" value="1"/>
</dbReference>